<comment type="caution">
    <text evidence="1">The sequence shown here is derived from an EMBL/GenBank/DDBJ whole genome shotgun (WGS) entry which is preliminary data.</text>
</comment>
<accession>A0A0L6Z8I2</accession>
<evidence type="ECO:0000313" key="1">
    <source>
        <dbReference type="EMBL" id="KOA19113.1"/>
    </source>
</evidence>
<dbReference type="AlphaFoldDB" id="A0A0L6Z8I2"/>
<name>A0A0L6Z8I2_9CLOT</name>
<proteinExistence type="predicted"/>
<dbReference type="RefSeq" id="WP_161803223.1">
    <property type="nucleotide sequence ID" value="NZ_LHUR01000028.1"/>
</dbReference>
<dbReference type="PATRIC" id="fig|1121318.3.peg.2510"/>
<protein>
    <submittedName>
        <fullName evidence="1">Uncharacterized protein</fullName>
    </submittedName>
</protein>
<organism evidence="1 2">
    <name type="scientific">Clostridium homopropionicum DSM 5847</name>
    <dbReference type="NCBI Taxonomy" id="1121318"/>
    <lineage>
        <taxon>Bacteria</taxon>
        <taxon>Bacillati</taxon>
        <taxon>Bacillota</taxon>
        <taxon>Clostridia</taxon>
        <taxon>Eubacteriales</taxon>
        <taxon>Clostridiaceae</taxon>
        <taxon>Clostridium</taxon>
    </lineage>
</organism>
<dbReference type="STRING" id="36844.SAMN04488501_11932"/>
<sequence>MDKGFFIPKDIMPLLEKLKEIPEVKEKIEKAASMEEIKNIIQENKKLFSVF</sequence>
<gene>
    <name evidence="1" type="ORF">CLHOM_24940</name>
</gene>
<evidence type="ECO:0000313" key="2">
    <source>
        <dbReference type="Proteomes" id="UP000037043"/>
    </source>
</evidence>
<dbReference type="Proteomes" id="UP000037043">
    <property type="component" value="Unassembled WGS sequence"/>
</dbReference>
<keyword evidence="2" id="KW-1185">Reference proteome</keyword>
<dbReference type="EMBL" id="LHUR01000028">
    <property type="protein sequence ID" value="KOA19113.1"/>
    <property type="molecule type" value="Genomic_DNA"/>
</dbReference>
<reference evidence="2" key="1">
    <citation type="submission" date="2015-08" db="EMBL/GenBank/DDBJ databases">
        <title>Genome sequence of the strict anaerobe Clostridium homopropionicum LuHBu1 (DSM 5847T).</title>
        <authorList>
            <person name="Poehlein A."/>
            <person name="Beck M."/>
            <person name="Schiel-Bengelsdorf B."/>
            <person name="Bengelsdorf F.R."/>
            <person name="Daniel R."/>
            <person name="Duerre P."/>
        </authorList>
    </citation>
    <scope>NUCLEOTIDE SEQUENCE [LARGE SCALE GENOMIC DNA]</scope>
    <source>
        <strain evidence="2">DSM 5847</strain>
    </source>
</reference>